<dbReference type="AlphaFoldDB" id="A0A1T4LZF8"/>
<dbReference type="PANTHER" id="PTHR47891:SF2">
    <property type="entry name" value="MAGNESIUM AND COBALT TRANSPORTER"/>
    <property type="match status" value="1"/>
</dbReference>
<feature type="transmembrane region" description="Helical" evidence="6">
    <location>
        <begin position="257"/>
        <end position="276"/>
    </location>
</feature>
<dbReference type="SUPFAM" id="SSF144083">
    <property type="entry name" value="Magnesium transport protein CorA, transmembrane region"/>
    <property type="match status" value="1"/>
</dbReference>
<dbReference type="InterPro" id="IPR045863">
    <property type="entry name" value="CorA_TM1_TM2"/>
</dbReference>
<keyword evidence="8" id="KW-1185">Reference proteome</keyword>
<dbReference type="GO" id="GO:0016020">
    <property type="term" value="C:membrane"/>
    <property type="evidence" value="ECO:0007669"/>
    <property type="project" value="UniProtKB-SubCell"/>
</dbReference>
<accession>A0A1T4LZF8</accession>
<dbReference type="OrthoDB" id="9803416at2"/>
<dbReference type="Proteomes" id="UP000190423">
    <property type="component" value="Unassembled WGS sequence"/>
</dbReference>
<evidence type="ECO:0000256" key="5">
    <source>
        <dbReference type="ARBA" id="ARBA00023136"/>
    </source>
</evidence>
<dbReference type="Gene3D" id="3.30.460.20">
    <property type="entry name" value="CorA soluble domain-like"/>
    <property type="match status" value="1"/>
</dbReference>
<comment type="similarity">
    <text evidence="2">Belongs to the CorA metal ion transporter (MIT) (TC 1.A.35) family.</text>
</comment>
<keyword evidence="4 6" id="KW-1133">Transmembrane helix</keyword>
<feature type="transmembrane region" description="Helical" evidence="6">
    <location>
        <begin position="288"/>
        <end position="310"/>
    </location>
</feature>
<keyword evidence="5 6" id="KW-0472">Membrane</keyword>
<dbReference type="Pfam" id="PF01544">
    <property type="entry name" value="CorA"/>
    <property type="match status" value="1"/>
</dbReference>
<evidence type="ECO:0000256" key="1">
    <source>
        <dbReference type="ARBA" id="ARBA00004141"/>
    </source>
</evidence>
<keyword evidence="3 6" id="KW-0812">Transmembrane</keyword>
<dbReference type="RefSeq" id="WP_078933684.1">
    <property type="nucleotide sequence ID" value="NZ_FUWG01000013.1"/>
</dbReference>
<evidence type="ECO:0000256" key="6">
    <source>
        <dbReference type="SAM" id="Phobius"/>
    </source>
</evidence>
<dbReference type="GeneID" id="78317068"/>
<sequence>MITYWQQNDGKLLKIKKEELDETQRTWVDARVVTRDDVELLQEEYKIDPEHILDILDPDELSRLEDGDTYILTILRLPFYDPAAETQYSTVPLGIIIKENCIITICWTDCEVLKDFSMGRVKGITLSDFPAFIMRLLGRANMTFLRYLKEINRRSAAIQNELQLAVENREIMQLLGLEKSLVYFTTSLKSNQLLLEKYRKTKLIKLDYEDMDWLDDVEIDSHQAIEMADTYRNVLLGVTDAFDSVINNNLNMYMKRLSILNIIMMVPTFITSFWGMNIELPLVKYGKWSVLILSGLCLFSIFVTNFILGIMERRYPKARKEQTIKIKQKRKERKNARRLKSIEAALLE</sequence>
<evidence type="ECO:0000256" key="2">
    <source>
        <dbReference type="ARBA" id="ARBA00009765"/>
    </source>
</evidence>
<name>A0A1T4LZF8_TREPO</name>
<protein>
    <submittedName>
        <fullName evidence="7">Magnesium transporter</fullName>
    </submittedName>
</protein>
<dbReference type="PANTHER" id="PTHR47891">
    <property type="entry name" value="TRANSPORTER-RELATED"/>
    <property type="match status" value="1"/>
</dbReference>
<evidence type="ECO:0000313" key="8">
    <source>
        <dbReference type="Proteomes" id="UP000190423"/>
    </source>
</evidence>
<comment type="subcellular location">
    <subcellularLocation>
        <location evidence="1">Membrane</location>
        <topology evidence="1">Multi-pass membrane protein</topology>
    </subcellularLocation>
</comment>
<dbReference type="CDD" id="cd12827">
    <property type="entry name" value="EcCorA_ZntB-like_u2"/>
    <property type="match status" value="1"/>
</dbReference>
<reference evidence="7 8" key="1">
    <citation type="submission" date="2017-02" db="EMBL/GenBank/DDBJ databases">
        <authorList>
            <person name="Peterson S.W."/>
        </authorList>
    </citation>
    <scope>NUCLEOTIDE SEQUENCE [LARGE SCALE GENOMIC DNA]</scope>
    <source>
        <strain evidence="7 8">ATCC BAA-908</strain>
    </source>
</reference>
<dbReference type="GO" id="GO:0046873">
    <property type="term" value="F:metal ion transmembrane transporter activity"/>
    <property type="evidence" value="ECO:0007669"/>
    <property type="project" value="InterPro"/>
</dbReference>
<proteinExistence type="inferred from homology"/>
<dbReference type="InterPro" id="IPR047199">
    <property type="entry name" value="CorA-like"/>
</dbReference>
<evidence type="ECO:0000256" key="3">
    <source>
        <dbReference type="ARBA" id="ARBA00022692"/>
    </source>
</evidence>
<gene>
    <name evidence="7" type="ORF">SAMN02745149_01787</name>
</gene>
<evidence type="ECO:0000313" key="7">
    <source>
        <dbReference type="EMBL" id="SJZ60046.1"/>
    </source>
</evidence>
<evidence type="ECO:0000256" key="4">
    <source>
        <dbReference type="ARBA" id="ARBA00022989"/>
    </source>
</evidence>
<organism evidence="7 8">
    <name type="scientific">Treponema porcinum</name>
    <dbReference type="NCBI Taxonomy" id="261392"/>
    <lineage>
        <taxon>Bacteria</taxon>
        <taxon>Pseudomonadati</taxon>
        <taxon>Spirochaetota</taxon>
        <taxon>Spirochaetia</taxon>
        <taxon>Spirochaetales</taxon>
        <taxon>Treponemataceae</taxon>
        <taxon>Treponema</taxon>
    </lineage>
</organism>
<dbReference type="SUPFAM" id="SSF143865">
    <property type="entry name" value="CorA soluble domain-like"/>
    <property type="match status" value="1"/>
</dbReference>
<dbReference type="Gene3D" id="1.20.58.340">
    <property type="entry name" value="Magnesium transport protein CorA, transmembrane region"/>
    <property type="match status" value="2"/>
</dbReference>
<dbReference type="InterPro" id="IPR045861">
    <property type="entry name" value="CorA_cytoplasmic_dom"/>
</dbReference>
<dbReference type="InterPro" id="IPR002523">
    <property type="entry name" value="MgTranspt_CorA/ZnTranspt_ZntB"/>
</dbReference>
<dbReference type="EMBL" id="FUWG01000013">
    <property type="protein sequence ID" value="SJZ60046.1"/>
    <property type="molecule type" value="Genomic_DNA"/>
</dbReference>
<dbReference type="STRING" id="261392.SAMN02745149_01787"/>